<dbReference type="PANTHER" id="PTHR34228">
    <property type="entry name" value="PROTEIN CBG09474-RELATED"/>
    <property type="match status" value="1"/>
</dbReference>
<protein>
    <submittedName>
        <fullName evidence="2">Uncharacterized protein</fullName>
    </submittedName>
</protein>
<feature type="chain" id="PRO_5045793286" evidence="1">
    <location>
        <begin position="22"/>
        <end position="123"/>
    </location>
</feature>
<comment type="caution">
    <text evidence="2">The sequence shown here is derived from an EMBL/GenBank/DDBJ whole genome shotgun (WGS) entry which is preliminary data.</text>
</comment>
<dbReference type="SUPFAM" id="SSF48619">
    <property type="entry name" value="Phospholipase A2, PLA2"/>
    <property type="match status" value="1"/>
</dbReference>
<keyword evidence="3" id="KW-1185">Reference proteome</keyword>
<dbReference type="Proteomes" id="UP001303046">
    <property type="component" value="Unassembled WGS sequence"/>
</dbReference>
<accession>A0ABR1BMJ2</accession>
<evidence type="ECO:0000256" key="1">
    <source>
        <dbReference type="SAM" id="SignalP"/>
    </source>
</evidence>
<reference evidence="2 3" key="1">
    <citation type="submission" date="2023-08" db="EMBL/GenBank/DDBJ databases">
        <title>A Necator americanus chromosomal reference genome.</title>
        <authorList>
            <person name="Ilik V."/>
            <person name="Petrzelkova K.J."/>
            <person name="Pardy F."/>
            <person name="Fuh T."/>
            <person name="Niatou-Singa F.S."/>
            <person name="Gouil Q."/>
            <person name="Baker L."/>
            <person name="Ritchie M.E."/>
            <person name="Jex A.R."/>
            <person name="Gazzola D."/>
            <person name="Li H."/>
            <person name="Toshio Fujiwara R."/>
            <person name="Zhan B."/>
            <person name="Aroian R.V."/>
            <person name="Pafco B."/>
            <person name="Schwarz E.M."/>
        </authorList>
    </citation>
    <scope>NUCLEOTIDE SEQUENCE [LARGE SCALE GENOMIC DNA]</scope>
    <source>
        <strain evidence="2 3">Aroian</strain>
        <tissue evidence="2">Whole animal</tissue>
    </source>
</reference>
<organism evidence="2 3">
    <name type="scientific">Necator americanus</name>
    <name type="common">Human hookworm</name>
    <dbReference type="NCBI Taxonomy" id="51031"/>
    <lineage>
        <taxon>Eukaryota</taxon>
        <taxon>Metazoa</taxon>
        <taxon>Ecdysozoa</taxon>
        <taxon>Nematoda</taxon>
        <taxon>Chromadorea</taxon>
        <taxon>Rhabditida</taxon>
        <taxon>Rhabditina</taxon>
        <taxon>Rhabditomorpha</taxon>
        <taxon>Strongyloidea</taxon>
        <taxon>Ancylostomatidae</taxon>
        <taxon>Bunostominae</taxon>
        <taxon>Necator</taxon>
    </lineage>
</organism>
<name>A0ABR1BMJ2_NECAM</name>
<evidence type="ECO:0000313" key="2">
    <source>
        <dbReference type="EMBL" id="KAK6726119.1"/>
    </source>
</evidence>
<dbReference type="InterPro" id="IPR036444">
    <property type="entry name" value="PLipase_A2_dom_sf"/>
</dbReference>
<feature type="signal peptide" evidence="1">
    <location>
        <begin position="1"/>
        <end position="21"/>
    </location>
</feature>
<evidence type="ECO:0000313" key="3">
    <source>
        <dbReference type="Proteomes" id="UP001303046"/>
    </source>
</evidence>
<keyword evidence="1" id="KW-0732">Signal</keyword>
<proteinExistence type="predicted"/>
<dbReference type="InterPro" id="IPR053322">
    <property type="entry name" value="PLA2-like"/>
</dbReference>
<sequence length="123" mass="13981">MRGVHNRLLLILLIYVLISEGGTQVRFEDYQCGTDAPSRFLSYLMTSQCDQVGINICCIRHDSCYSGCIVPQLSCDMEFCRCLFALNANLYCRNIIHASHCNMVQWLGSNYICPRMAQPFNIG</sequence>
<gene>
    <name evidence="2" type="primary">Necator_chrI.g557</name>
    <name evidence="2" type="ORF">RB195_004435</name>
</gene>
<dbReference type="EMBL" id="JAVFWL010000001">
    <property type="protein sequence ID" value="KAK6726119.1"/>
    <property type="molecule type" value="Genomic_DNA"/>
</dbReference>